<accession>A0ABU7R6S6</accession>
<dbReference type="InterPro" id="IPR015032">
    <property type="entry name" value="ThsB__TIR-like_domain"/>
</dbReference>
<dbReference type="RefSeq" id="WP_241310345.1">
    <property type="nucleotide sequence ID" value="NZ_JAKYXJ010000008.1"/>
</dbReference>
<evidence type="ECO:0000313" key="2">
    <source>
        <dbReference type="EMBL" id="MEE6130439.1"/>
    </source>
</evidence>
<organism evidence="2 3">
    <name type="scientific">Chryseobacterium arthrosphaerae</name>
    <dbReference type="NCBI Taxonomy" id="651561"/>
    <lineage>
        <taxon>Bacteria</taxon>
        <taxon>Pseudomonadati</taxon>
        <taxon>Bacteroidota</taxon>
        <taxon>Flavobacteriia</taxon>
        <taxon>Flavobacteriales</taxon>
        <taxon>Weeksellaceae</taxon>
        <taxon>Chryseobacterium group</taxon>
        <taxon>Chryseobacterium</taxon>
    </lineage>
</organism>
<evidence type="ECO:0000259" key="1">
    <source>
        <dbReference type="Pfam" id="PF08937"/>
    </source>
</evidence>
<dbReference type="Proteomes" id="UP001350005">
    <property type="component" value="Unassembled WGS sequence"/>
</dbReference>
<comment type="caution">
    <text evidence="2">The sequence shown here is derived from an EMBL/GenBank/DDBJ whole genome shotgun (WGS) entry which is preliminary data.</text>
</comment>
<evidence type="ECO:0000313" key="3">
    <source>
        <dbReference type="Proteomes" id="UP001350005"/>
    </source>
</evidence>
<dbReference type="SUPFAM" id="SSF52206">
    <property type="entry name" value="Hypothetical protein MTH538"/>
    <property type="match status" value="1"/>
</dbReference>
<dbReference type="Gene3D" id="3.40.50.9200">
    <property type="entry name" value="Hypothetical protein MTH538"/>
    <property type="match status" value="1"/>
</dbReference>
<sequence>MRKSKTKNIFISHYHKDDKHVQQLKKRLKDAGYNVRNSSVDSTKYQNTKPSTKYIQRHLSRCVRWSGTFICLIGEKTHSRPWVNYEIKQANKYGKNIVGIYKHGCNNNVELPKEFKKNGGPTIGWNSLDKLTDVLDGKSFPQECPDSTPSPLIFPVTRINC</sequence>
<gene>
    <name evidence="2" type="ORF">V2E39_23815</name>
</gene>
<protein>
    <submittedName>
        <fullName evidence="2">TIR domain-containing protein</fullName>
    </submittedName>
</protein>
<feature type="domain" description="Thoeris protein ThsB TIR-like" evidence="1">
    <location>
        <begin position="10"/>
        <end position="105"/>
    </location>
</feature>
<dbReference type="InterPro" id="IPR036490">
    <property type="entry name" value="ThsB_TIR-like_sf"/>
</dbReference>
<keyword evidence="3" id="KW-1185">Reference proteome</keyword>
<dbReference type="Pfam" id="PF08937">
    <property type="entry name" value="ThsB_TIR"/>
    <property type="match status" value="1"/>
</dbReference>
<dbReference type="EMBL" id="JAZGJU010000116">
    <property type="protein sequence ID" value="MEE6130439.1"/>
    <property type="molecule type" value="Genomic_DNA"/>
</dbReference>
<proteinExistence type="predicted"/>
<reference evidence="2 3" key="1">
    <citation type="submission" date="2024-01" db="EMBL/GenBank/DDBJ databases">
        <title>Whole genome of Chryseobacterium arthrosphaerae NNCa 2741.</title>
        <authorList>
            <person name="Boriskina E.V."/>
            <person name="Gordinskaya N.A."/>
            <person name="Kropotov V.S."/>
            <person name="Alekseeva A.E."/>
            <person name="Makhova M.A."/>
            <person name="Kryazhev D.V."/>
            <person name="Shkurkina I.S."/>
        </authorList>
    </citation>
    <scope>NUCLEOTIDE SEQUENCE [LARGE SCALE GENOMIC DNA]</scope>
    <source>
        <strain evidence="2 3">NNCa 2741</strain>
    </source>
</reference>
<name>A0ABU7R6S6_9FLAO</name>